<dbReference type="FunFam" id="3.40.50.300:FF:000134">
    <property type="entry name" value="Iron-enterobactin ABC transporter ATP-binding protein"/>
    <property type="match status" value="1"/>
</dbReference>
<dbReference type="SMART" id="SM00382">
    <property type="entry name" value="AAA"/>
    <property type="match status" value="1"/>
</dbReference>
<dbReference type="PANTHER" id="PTHR42794">
    <property type="entry name" value="HEMIN IMPORT ATP-BINDING PROTEIN HMUV"/>
    <property type="match status" value="1"/>
</dbReference>
<dbReference type="InterPro" id="IPR003593">
    <property type="entry name" value="AAA+_ATPase"/>
</dbReference>
<dbReference type="CDD" id="cd03214">
    <property type="entry name" value="ABC_Iron-Siderophores_B12_Hemin"/>
    <property type="match status" value="1"/>
</dbReference>
<name>A0A328UH78_9FIRM</name>
<proteinExistence type="predicted"/>
<evidence type="ECO:0000256" key="3">
    <source>
        <dbReference type="ARBA" id="ARBA00022840"/>
    </source>
</evidence>
<dbReference type="InterPro" id="IPR003439">
    <property type="entry name" value="ABC_transporter-like_ATP-bd"/>
</dbReference>
<keyword evidence="4" id="KW-1278">Translocase</keyword>
<dbReference type="EMBL" id="QLYR01000005">
    <property type="protein sequence ID" value="RAQ28466.1"/>
    <property type="molecule type" value="Genomic_DNA"/>
</dbReference>
<accession>A0A328UH78</accession>
<dbReference type="InterPro" id="IPR017871">
    <property type="entry name" value="ABC_transporter-like_CS"/>
</dbReference>
<keyword evidence="1" id="KW-0813">Transport</keyword>
<dbReference type="GO" id="GO:0005524">
    <property type="term" value="F:ATP binding"/>
    <property type="evidence" value="ECO:0007669"/>
    <property type="project" value="UniProtKB-KW"/>
</dbReference>
<evidence type="ECO:0000313" key="7">
    <source>
        <dbReference type="Proteomes" id="UP000249377"/>
    </source>
</evidence>
<evidence type="ECO:0000256" key="1">
    <source>
        <dbReference type="ARBA" id="ARBA00022448"/>
    </source>
</evidence>
<feature type="domain" description="ABC transporter" evidence="5">
    <location>
        <begin position="2"/>
        <end position="239"/>
    </location>
</feature>
<comment type="caution">
    <text evidence="6">The sequence shown here is derived from an EMBL/GenBank/DDBJ whole genome shotgun (WGS) entry which is preliminary data.</text>
</comment>
<evidence type="ECO:0000313" key="6">
    <source>
        <dbReference type="EMBL" id="RAQ28466.1"/>
    </source>
</evidence>
<evidence type="ECO:0000256" key="4">
    <source>
        <dbReference type="ARBA" id="ARBA00022967"/>
    </source>
</evidence>
<dbReference type="SUPFAM" id="SSF52540">
    <property type="entry name" value="P-loop containing nucleoside triphosphate hydrolases"/>
    <property type="match status" value="1"/>
</dbReference>
<dbReference type="RefSeq" id="WP_112332849.1">
    <property type="nucleotide sequence ID" value="NZ_JADPHD010000003.1"/>
</dbReference>
<dbReference type="AlphaFoldDB" id="A0A328UH78"/>
<dbReference type="PROSITE" id="PS00211">
    <property type="entry name" value="ABC_TRANSPORTER_1"/>
    <property type="match status" value="1"/>
</dbReference>
<organism evidence="6 7">
    <name type="scientific">Hydrogeniiclostridium mannosilyticum</name>
    <dbReference type="NCBI Taxonomy" id="2764322"/>
    <lineage>
        <taxon>Bacteria</taxon>
        <taxon>Bacillati</taxon>
        <taxon>Bacillota</taxon>
        <taxon>Clostridia</taxon>
        <taxon>Eubacteriales</taxon>
        <taxon>Acutalibacteraceae</taxon>
        <taxon>Hydrogeniiclostridium</taxon>
    </lineage>
</organism>
<protein>
    <submittedName>
        <fullName evidence="6">ABC transporter ATP-binding protein</fullName>
    </submittedName>
</protein>
<gene>
    <name evidence="6" type="ORF">DPQ25_09065</name>
</gene>
<dbReference type="PANTHER" id="PTHR42794:SF1">
    <property type="entry name" value="HEMIN IMPORT ATP-BINDING PROTEIN HMUV"/>
    <property type="match status" value="1"/>
</dbReference>
<dbReference type="Pfam" id="PF00005">
    <property type="entry name" value="ABC_tran"/>
    <property type="match status" value="1"/>
</dbReference>
<keyword evidence="3 6" id="KW-0067">ATP-binding</keyword>
<dbReference type="Gene3D" id="3.40.50.300">
    <property type="entry name" value="P-loop containing nucleotide triphosphate hydrolases"/>
    <property type="match status" value="1"/>
</dbReference>
<dbReference type="Proteomes" id="UP000249377">
    <property type="component" value="Unassembled WGS sequence"/>
</dbReference>
<keyword evidence="7" id="KW-1185">Reference proteome</keyword>
<sequence length="256" mass="28538">MLEISQLSVGYDGNEVLHDVSFSVPDGHNLCILGPNGCGKTTLLKAIVGILPSQGEIRLDGQDIRQMKRRDIAARIAVMSQISGIYFSYSVWETVMLGRYQQMKRGLLTTPSAADKEYVEHCLEATGLIDLRNRQIDTLSGGQLQRVFLARTLAQQPQIILLDEPTNHLDLKHQVELIDYLRNWSSEDGHTVIGVLHDLNLALRLSNDLLFLRGGLVVGSGSAQEFLSAAFLEKVYDMDVAGFMKTSLQQWEEIKP</sequence>
<dbReference type="InterPro" id="IPR027417">
    <property type="entry name" value="P-loop_NTPase"/>
</dbReference>
<dbReference type="PROSITE" id="PS50893">
    <property type="entry name" value="ABC_TRANSPORTER_2"/>
    <property type="match status" value="1"/>
</dbReference>
<keyword evidence="2" id="KW-0547">Nucleotide-binding</keyword>
<reference evidence="6 7" key="1">
    <citation type="submission" date="2018-06" db="EMBL/GenBank/DDBJ databases">
        <title>Noncontiguous genome sequence of Ruminococcaceae bacterium ASD2818.</title>
        <authorList>
            <person name="Chaplin A.V."/>
            <person name="Sokolova S.R."/>
            <person name="Kochetkova T.O."/>
            <person name="Goltsov A.Y."/>
            <person name="Trofimov D.Y."/>
            <person name="Efimov B.A."/>
        </authorList>
    </citation>
    <scope>NUCLEOTIDE SEQUENCE [LARGE SCALE GENOMIC DNA]</scope>
    <source>
        <strain evidence="6 7">ASD2818</strain>
    </source>
</reference>
<evidence type="ECO:0000259" key="5">
    <source>
        <dbReference type="PROSITE" id="PS50893"/>
    </source>
</evidence>
<dbReference type="GO" id="GO:0016887">
    <property type="term" value="F:ATP hydrolysis activity"/>
    <property type="evidence" value="ECO:0007669"/>
    <property type="project" value="InterPro"/>
</dbReference>
<evidence type="ECO:0000256" key="2">
    <source>
        <dbReference type="ARBA" id="ARBA00022741"/>
    </source>
</evidence>